<feature type="transmembrane region" description="Helical" evidence="1">
    <location>
        <begin position="295"/>
        <end position="318"/>
    </location>
</feature>
<organism evidence="2 3">
    <name type="scientific">Oenococcus kitaharae DSM 17330</name>
    <dbReference type="NCBI Taxonomy" id="1045004"/>
    <lineage>
        <taxon>Bacteria</taxon>
        <taxon>Bacillati</taxon>
        <taxon>Bacillota</taxon>
        <taxon>Bacilli</taxon>
        <taxon>Lactobacillales</taxon>
        <taxon>Lactobacillaceae</taxon>
        <taxon>Oenococcus</taxon>
    </lineage>
</organism>
<evidence type="ECO:0000313" key="3">
    <source>
        <dbReference type="Proteomes" id="UP000004959"/>
    </source>
</evidence>
<dbReference type="EMBL" id="AFVZ01000001">
    <property type="protein sequence ID" value="EHN58201.1"/>
    <property type="molecule type" value="Genomic_DNA"/>
</dbReference>
<comment type="caution">
    <text evidence="2">The sequence shown here is derived from an EMBL/GenBank/DDBJ whole genome shotgun (WGS) entry which is preliminary data.</text>
</comment>
<dbReference type="AlphaFoldDB" id="G9WIR2"/>
<feature type="transmembrane region" description="Helical" evidence="1">
    <location>
        <begin position="338"/>
        <end position="361"/>
    </location>
</feature>
<gene>
    <name evidence="2" type="ORF">OKIT_0072</name>
</gene>
<keyword evidence="1" id="KW-0472">Membrane</keyword>
<evidence type="ECO:0000256" key="1">
    <source>
        <dbReference type="SAM" id="Phobius"/>
    </source>
</evidence>
<protein>
    <submittedName>
        <fullName evidence="2">Uncharacterized protein</fullName>
    </submittedName>
</protein>
<dbReference type="STRING" id="336988.NT96_03570"/>
<dbReference type="PATRIC" id="fig|1045004.4.peg.73"/>
<feature type="transmembrane region" description="Helical" evidence="1">
    <location>
        <begin position="213"/>
        <end position="242"/>
    </location>
</feature>
<keyword evidence="3" id="KW-1185">Reference proteome</keyword>
<proteinExistence type="predicted"/>
<dbReference type="Proteomes" id="UP000004959">
    <property type="component" value="Chromosome"/>
</dbReference>
<sequence length="370" mass="40540">MTLMQVLGALIRFTFMRLKKSHFFAVLAALIVVASFAFSLSSLLGQSGSRISENASEYGAAQNALVVYDGYAKIPTAIQASYKNLQSQLNQVAGVLADDQMENGSSFSQLDLSLRQTQLKQFAYRHHIPVKDSLSYPQVQARMAQDRYYLSRGRNENSHIRTLADVLSSWTGLLLTVFSLFCAIIAVAVSAISDTQKSTFKGLPIKNRHYAAANFLTTAAITLSSLVISSLLVGLFALLLGARPTISKIVFLSFGRFQAVNFWLLFVMILVTSLVLSLLFSLLGRIIEQFTTVNYFFGIGLGLLFSLPANIFGLLSLLNPQQILSGDAAFVTGLHMNLLPIYYLILLVLIIASYLAMTLLADHKKGGLLS</sequence>
<reference evidence="2 3" key="1">
    <citation type="journal article" date="2012" name="PLoS ONE">
        <title>Functional divergence in the genus oenococcus as predicted by genome sequencing of the newly-described species, Oenococcus kitaharae.</title>
        <authorList>
            <person name="Borneman A.R."/>
            <person name="McCarthy J.M."/>
            <person name="Chambers P.J."/>
            <person name="Bartowsky E.J."/>
        </authorList>
    </citation>
    <scope>NUCLEOTIDE SEQUENCE [LARGE SCALE GENOMIC DNA]</scope>
    <source>
        <strain evidence="3">DSM17330</strain>
    </source>
</reference>
<keyword evidence="1" id="KW-1133">Transmembrane helix</keyword>
<accession>G9WIR2</accession>
<keyword evidence="1" id="KW-0812">Transmembrane</keyword>
<feature type="transmembrane region" description="Helical" evidence="1">
    <location>
        <begin position="262"/>
        <end position="283"/>
    </location>
</feature>
<feature type="transmembrane region" description="Helical" evidence="1">
    <location>
        <begin position="170"/>
        <end position="192"/>
    </location>
</feature>
<evidence type="ECO:0000313" key="2">
    <source>
        <dbReference type="EMBL" id="EHN58201.1"/>
    </source>
</evidence>
<name>G9WIR2_9LACO</name>
<dbReference type="HOGENOM" id="CLU_747701_0_0_9"/>